<gene>
    <name evidence="10" type="ORF">CGL56_12235</name>
</gene>
<dbReference type="PANTHER" id="PTHR30572">
    <property type="entry name" value="MEMBRANE COMPONENT OF TRANSPORTER-RELATED"/>
    <property type="match status" value="1"/>
</dbReference>
<dbReference type="Pfam" id="PF12704">
    <property type="entry name" value="MacB_PCD"/>
    <property type="match status" value="1"/>
</dbReference>
<dbReference type="EMBL" id="PDLO01000004">
    <property type="protein sequence ID" value="PHK98453.1"/>
    <property type="molecule type" value="Genomic_DNA"/>
</dbReference>
<feature type="transmembrane region" description="Helical" evidence="7">
    <location>
        <begin position="315"/>
        <end position="341"/>
    </location>
</feature>
<evidence type="ECO:0000256" key="6">
    <source>
        <dbReference type="ARBA" id="ARBA00038076"/>
    </source>
</evidence>
<feature type="transmembrane region" description="Helical" evidence="7">
    <location>
        <begin position="17"/>
        <end position="39"/>
    </location>
</feature>
<feature type="transmembrane region" description="Helical" evidence="7">
    <location>
        <begin position="353"/>
        <end position="375"/>
    </location>
</feature>
<evidence type="ECO:0000256" key="3">
    <source>
        <dbReference type="ARBA" id="ARBA00022692"/>
    </source>
</evidence>
<dbReference type="Pfam" id="PF02687">
    <property type="entry name" value="FtsX"/>
    <property type="match status" value="1"/>
</dbReference>
<keyword evidence="4 7" id="KW-1133">Transmembrane helix</keyword>
<keyword evidence="3 7" id="KW-0812">Transmembrane</keyword>
<dbReference type="RefSeq" id="WP_099106839.1">
    <property type="nucleotide sequence ID" value="NZ_JAATJF010000004.1"/>
</dbReference>
<comment type="caution">
    <text evidence="10">The sequence shown here is derived from an EMBL/GenBank/DDBJ whole genome shotgun (WGS) entry which is preliminary data.</text>
</comment>
<evidence type="ECO:0000313" key="10">
    <source>
        <dbReference type="EMBL" id="PHK98453.1"/>
    </source>
</evidence>
<comment type="similarity">
    <text evidence="6">Belongs to the ABC-4 integral membrane protein family.</text>
</comment>
<evidence type="ECO:0000256" key="5">
    <source>
        <dbReference type="ARBA" id="ARBA00023136"/>
    </source>
</evidence>
<dbReference type="Proteomes" id="UP000226437">
    <property type="component" value="Unassembled WGS sequence"/>
</dbReference>
<dbReference type="InterPro" id="IPR003838">
    <property type="entry name" value="ABC3_permease_C"/>
</dbReference>
<name>A0A2G0CEP9_9BACT</name>
<organism evidence="10 11">
    <name type="scientific">Neolewinella marina</name>
    <dbReference type="NCBI Taxonomy" id="438751"/>
    <lineage>
        <taxon>Bacteria</taxon>
        <taxon>Pseudomonadati</taxon>
        <taxon>Bacteroidota</taxon>
        <taxon>Saprospiria</taxon>
        <taxon>Saprospirales</taxon>
        <taxon>Lewinellaceae</taxon>
        <taxon>Neolewinella</taxon>
    </lineage>
</organism>
<accession>A0A2G0CEP9</accession>
<evidence type="ECO:0000313" key="11">
    <source>
        <dbReference type="Proteomes" id="UP000226437"/>
    </source>
</evidence>
<evidence type="ECO:0000256" key="7">
    <source>
        <dbReference type="SAM" id="Phobius"/>
    </source>
</evidence>
<evidence type="ECO:0000256" key="1">
    <source>
        <dbReference type="ARBA" id="ARBA00004651"/>
    </source>
</evidence>
<evidence type="ECO:0000259" key="8">
    <source>
        <dbReference type="Pfam" id="PF02687"/>
    </source>
</evidence>
<dbReference type="InterPro" id="IPR050250">
    <property type="entry name" value="Macrolide_Exporter_MacB"/>
</dbReference>
<dbReference type="OrthoDB" id="8769057at2"/>
<evidence type="ECO:0000256" key="4">
    <source>
        <dbReference type="ARBA" id="ARBA00022989"/>
    </source>
</evidence>
<dbReference type="InterPro" id="IPR025857">
    <property type="entry name" value="MacB_PCD"/>
</dbReference>
<feature type="domain" description="ABC3 transporter permease C-terminal" evidence="8">
    <location>
        <begin position="274"/>
        <end position="384"/>
    </location>
</feature>
<keyword evidence="11" id="KW-1185">Reference proteome</keyword>
<dbReference type="GO" id="GO:0005886">
    <property type="term" value="C:plasma membrane"/>
    <property type="evidence" value="ECO:0007669"/>
    <property type="project" value="UniProtKB-SubCell"/>
</dbReference>
<feature type="domain" description="MacB-like periplasmic core" evidence="9">
    <location>
        <begin position="77"/>
        <end position="233"/>
    </location>
</feature>
<sequence length="392" mass="43842">MLSHLLKLMWNKRRANVLIFVEILLAFVVLFGVYTFTIYNYDRYRSPLGFSYEHSLGVRVDLDDQLDSAAVVEAHRRIRTELLELPDVAAVTWIGPVNPFGGGTWRTSNDEYGFLITTLMMFADEHFAETAELDFREGGWYTEADQHAKYPPIVVNGAFKDEYFPQAETLVDTLLPINGLHRVVGVVDAFKYQSNFAENQPLTFFSHADQDRGGEPFEMLIVRTHPGRTAAVQEPLYRRLVDLTKNTDVVIWSMAEDRIKANRPVVIPLIIMLVISGFLLINIALGLFGVLFTQISHRRAEIGLRKALGATPGEVTAQFVGEVLVVTAAGLLLGTFFAVQLPLLELLPIPAKYFYLGIMASVLTILLIVTACAFLPSRQAAGLHPAHVLHEE</sequence>
<proteinExistence type="inferred from homology"/>
<keyword evidence="2" id="KW-1003">Cell membrane</keyword>
<evidence type="ECO:0000256" key="2">
    <source>
        <dbReference type="ARBA" id="ARBA00022475"/>
    </source>
</evidence>
<protein>
    <recommendedName>
        <fullName evidence="12">ABC transporter permease</fullName>
    </recommendedName>
</protein>
<dbReference type="PANTHER" id="PTHR30572:SF4">
    <property type="entry name" value="ABC TRANSPORTER PERMEASE YTRF"/>
    <property type="match status" value="1"/>
</dbReference>
<comment type="subcellular location">
    <subcellularLocation>
        <location evidence="1">Cell membrane</location>
        <topology evidence="1">Multi-pass membrane protein</topology>
    </subcellularLocation>
</comment>
<reference evidence="10 11" key="1">
    <citation type="submission" date="2017-10" db="EMBL/GenBank/DDBJ databases">
        <title>The draft genome sequence of Lewinella marina KCTC 32374.</title>
        <authorList>
            <person name="Wang K."/>
        </authorList>
    </citation>
    <scope>NUCLEOTIDE SEQUENCE [LARGE SCALE GENOMIC DNA]</scope>
    <source>
        <strain evidence="10 11">MKG-38</strain>
    </source>
</reference>
<dbReference type="AlphaFoldDB" id="A0A2G0CEP9"/>
<evidence type="ECO:0000259" key="9">
    <source>
        <dbReference type="Pfam" id="PF12704"/>
    </source>
</evidence>
<dbReference type="GO" id="GO:0022857">
    <property type="term" value="F:transmembrane transporter activity"/>
    <property type="evidence" value="ECO:0007669"/>
    <property type="project" value="TreeGrafter"/>
</dbReference>
<evidence type="ECO:0008006" key="12">
    <source>
        <dbReference type="Google" id="ProtNLM"/>
    </source>
</evidence>
<feature type="transmembrane region" description="Helical" evidence="7">
    <location>
        <begin position="265"/>
        <end position="294"/>
    </location>
</feature>
<keyword evidence="5 7" id="KW-0472">Membrane</keyword>